<proteinExistence type="predicted"/>
<feature type="domain" description="CHK kinase-like" evidence="1">
    <location>
        <begin position="183"/>
        <end position="359"/>
    </location>
</feature>
<evidence type="ECO:0000313" key="3">
    <source>
        <dbReference type="RefSeq" id="XP_047737574.1"/>
    </source>
</evidence>
<dbReference type="KEGG" id="hazt:108675333"/>
<dbReference type="AlphaFoldDB" id="A0A979FN11"/>
<dbReference type="PANTHER" id="PTHR11012">
    <property type="entry name" value="PROTEIN KINASE-LIKE DOMAIN-CONTAINING"/>
    <property type="match status" value="1"/>
</dbReference>
<dbReference type="InterPro" id="IPR004119">
    <property type="entry name" value="EcKL"/>
</dbReference>
<dbReference type="SUPFAM" id="SSF56112">
    <property type="entry name" value="Protein kinase-like (PK-like)"/>
    <property type="match status" value="1"/>
</dbReference>
<sequence length="434" mass="50130">MYILAKQLDFWSSKFTNLQLLEQFPSNEFSFQEKTYSLFVIQVNPVCRNCQVMDLKPLQSVDNLSKSWLEKMLSSYHRQSVFLENYELDIPSKTQGFLSDIFFLKTTYYLTGIKESTNLVVKLLPSKKELINFIKEGYLAEREVKFYEFSVSEVFQRVLTASPICHLIPKIYYSAVNESSVTLVMEDLRDYNYEPVIVRDGSDLQQTVAIVRSAAVVHAAGVLYRIENGSFPDLQSVDKKFYDETLKTNLKYLASRYAGKPIANVFSQLIELTNEMYIYTARYPLFDTIIHGDLWAGQSLFSSNRESVCLIDWQFCAVGNPVIDLQGQFFMSTDPVVLDTNLEEILKQYWSSFNDVLSRENVASPCTFQEFSECVDKLWICGFFYLAVSIHDFIDGGNISDKRLDGYVEFLSKRRILESFLESLPGKNVRLNQR</sequence>
<dbReference type="PANTHER" id="PTHR11012:SF30">
    <property type="entry name" value="PROTEIN KINASE-LIKE DOMAIN-CONTAINING"/>
    <property type="match status" value="1"/>
</dbReference>
<dbReference type="RefSeq" id="XP_047737574.1">
    <property type="nucleotide sequence ID" value="XM_047881618.1"/>
</dbReference>
<keyword evidence="2" id="KW-1185">Reference proteome</keyword>
<evidence type="ECO:0000259" key="1">
    <source>
        <dbReference type="SMART" id="SM00587"/>
    </source>
</evidence>
<evidence type="ECO:0000313" key="2">
    <source>
        <dbReference type="Proteomes" id="UP000694843"/>
    </source>
</evidence>
<reference evidence="3" key="1">
    <citation type="submission" date="2025-08" db="UniProtKB">
        <authorList>
            <consortium name="RefSeq"/>
        </authorList>
    </citation>
    <scope>IDENTIFICATION</scope>
    <source>
        <tissue evidence="3">Whole organism</tissue>
    </source>
</reference>
<dbReference type="Gene3D" id="3.90.1200.10">
    <property type="match status" value="1"/>
</dbReference>
<dbReference type="OrthoDB" id="6334212at2759"/>
<protein>
    <submittedName>
        <fullName evidence="3">Uncharacterized protein LOC108675333 isoform X1</fullName>
    </submittedName>
</protein>
<dbReference type="GeneID" id="108675333"/>
<name>A0A979FN11_HYAAZ</name>
<accession>A0A979FN11</accession>
<dbReference type="Proteomes" id="UP000694843">
    <property type="component" value="Unplaced"/>
</dbReference>
<organism evidence="2 3">
    <name type="scientific">Hyalella azteca</name>
    <name type="common">Amphipod</name>
    <dbReference type="NCBI Taxonomy" id="294128"/>
    <lineage>
        <taxon>Eukaryota</taxon>
        <taxon>Metazoa</taxon>
        <taxon>Ecdysozoa</taxon>
        <taxon>Arthropoda</taxon>
        <taxon>Crustacea</taxon>
        <taxon>Multicrustacea</taxon>
        <taxon>Malacostraca</taxon>
        <taxon>Eumalacostraca</taxon>
        <taxon>Peracarida</taxon>
        <taxon>Amphipoda</taxon>
        <taxon>Senticaudata</taxon>
        <taxon>Talitrida</taxon>
        <taxon>Talitroidea</taxon>
        <taxon>Hyalellidae</taxon>
        <taxon>Hyalella</taxon>
    </lineage>
</organism>
<dbReference type="Pfam" id="PF02958">
    <property type="entry name" value="EcKL"/>
    <property type="match status" value="1"/>
</dbReference>
<dbReference type="InterPro" id="IPR015897">
    <property type="entry name" value="CHK_kinase-like"/>
</dbReference>
<gene>
    <name evidence="3" type="primary">LOC108675333</name>
</gene>
<dbReference type="SMART" id="SM00587">
    <property type="entry name" value="CHK"/>
    <property type="match status" value="1"/>
</dbReference>
<dbReference type="InterPro" id="IPR011009">
    <property type="entry name" value="Kinase-like_dom_sf"/>
</dbReference>